<sequence>MGRFIFSFAHNILEILENKNNNHYTNGEFWLINQVKKYNPKIVFDVGANKGDWTIFLKKSIPDAYIYSFEPITSTFRELENNTKVISGVCCNQLALSDRTGKLEMNYFKDNSLFSSIYKHPSLSDDYELEIVEMMTGDEFCITKNIEFIDFLKIDVEGSEFKVLQGFSFFLKEKRIRLIQFEYGQFSLESKVLLKDYYEFFENLGYVVGKIFPTYIDFSPYSVKKENFLTANFIALAFGDSLTKSFKGK</sequence>
<dbReference type="RefSeq" id="WP_229800434.1">
    <property type="nucleotide sequence ID" value="NZ_BMYF01000001.1"/>
</dbReference>
<gene>
    <name evidence="2" type="primary">noeI</name>
    <name evidence="2" type="ORF">GCM10008106_00610</name>
</gene>
<dbReference type="Proteomes" id="UP000642809">
    <property type="component" value="Unassembled WGS sequence"/>
</dbReference>
<keyword evidence="2" id="KW-0808">Transferase</keyword>
<keyword evidence="2" id="KW-0489">Methyltransferase</keyword>
<dbReference type="NCBIfam" id="TIGR01444">
    <property type="entry name" value="fkbM_fam"/>
    <property type="match status" value="1"/>
</dbReference>
<keyword evidence="3" id="KW-1185">Reference proteome</keyword>
<dbReference type="GO" id="GO:0032259">
    <property type="term" value="P:methylation"/>
    <property type="evidence" value="ECO:0007669"/>
    <property type="project" value="UniProtKB-KW"/>
</dbReference>
<dbReference type="GO" id="GO:0008171">
    <property type="term" value="F:O-methyltransferase activity"/>
    <property type="evidence" value="ECO:0007669"/>
    <property type="project" value="TreeGrafter"/>
</dbReference>
<reference evidence="2" key="1">
    <citation type="journal article" date="2014" name="Int. J. Syst. Evol. Microbiol.">
        <title>Complete genome sequence of Corynebacterium casei LMG S-19264T (=DSM 44701T), isolated from a smear-ripened cheese.</title>
        <authorList>
            <consortium name="US DOE Joint Genome Institute (JGI-PGF)"/>
            <person name="Walter F."/>
            <person name="Albersmeier A."/>
            <person name="Kalinowski J."/>
            <person name="Ruckert C."/>
        </authorList>
    </citation>
    <scope>NUCLEOTIDE SEQUENCE</scope>
    <source>
        <strain evidence="2">KCTC 23224</strain>
    </source>
</reference>
<dbReference type="Pfam" id="PF05050">
    <property type="entry name" value="Methyltransf_21"/>
    <property type="match status" value="1"/>
</dbReference>
<reference evidence="2" key="2">
    <citation type="submission" date="2020-09" db="EMBL/GenBank/DDBJ databases">
        <authorList>
            <person name="Sun Q."/>
            <person name="Kim S."/>
        </authorList>
    </citation>
    <scope>NUCLEOTIDE SEQUENCE</scope>
    <source>
        <strain evidence="2">KCTC 23224</strain>
    </source>
</reference>
<dbReference type="AlphaFoldDB" id="A0A8J3G3V9"/>
<dbReference type="SUPFAM" id="SSF53335">
    <property type="entry name" value="S-adenosyl-L-methionine-dependent methyltransferases"/>
    <property type="match status" value="1"/>
</dbReference>
<dbReference type="EMBL" id="BMYF01000001">
    <property type="protein sequence ID" value="GHB23868.1"/>
    <property type="molecule type" value="Genomic_DNA"/>
</dbReference>
<name>A0A8J3G3V9_9BACT</name>
<dbReference type="PANTHER" id="PTHR36973:SF4">
    <property type="entry name" value="NODULATION PROTEIN"/>
    <property type="match status" value="1"/>
</dbReference>
<accession>A0A8J3G3V9</accession>
<comment type="caution">
    <text evidence="2">The sequence shown here is derived from an EMBL/GenBank/DDBJ whole genome shotgun (WGS) entry which is preliminary data.</text>
</comment>
<feature type="domain" description="Methyltransferase FkbM" evidence="1">
    <location>
        <begin position="45"/>
        <end position="207"/>
    </location>
</feature>
<evidence type="ECO:0000259" key="1">
    <source>
        <dbReference type="Pfam" id="PF05050"/>
    </source>
</evidence>
<dbReference type="InterPro" id="IPR053188">
    <property type="entry name" value="FkbM_Methyltransferase"/>
</dbReference>
<proteinExistence type="predicted"/>
<dbReference type="PANTHER" id="PTHR36973">
    <property type="entry name" value="SLL1456 PROTEIN-RELATED"/>
    <property type="match status" value="1"/>
</dbReference>
<evidence type="ECO:0000313" key="3">
    <source>
        <dbReference type="Proteomes" id="UP000642809"/>
    </source>
</evidence>
<dbReference type="Gene3D" id="3.40.50.150">
    <property type="entry name" value="Vaccinia Virus protein VP39"/>
    <property type="match status" value="1"/>
</dbReference>
<protein>
    <submittedName>
        <fullName evidence="2">Nodulation protein noeI- methyltransferase</fullName>
    </submittedName>
</protein>
<dbReference type="InterPro" id="IPR006342">
    <property type="entry name" value="FkbM_mtfrase"/>
</dbReference>
<dbReference type="InterPro" id="IPR029063">
    <property type="entry name" value="SAM-dependent_MTases_sf"/>
</dbReference>
<evidence type="ECO:0000313" key="2">
    <source>
        <dbReference type="EMBL" id="GHB23868.1"/>
    </source>
</evidence>
<organism evidence="2 3">
    <name type="scientific">Mongoliitalea lutea</name>
    <dbReference type="NCBI Taxonomy" id="849756"/>
    <lineage>
        <taxon>Bacteria</taxon>
        <taxon>Pseudomonadati</taxon>
        <taxon>Bacteroidota</taxon>
        <taxon>Cytophagia</taxon>
        <taxon>Cytophagales</taxon>
        <taxon>Cyclobacteriaceae</taxon>
        <taxon>Mongoliitalea</taxon>
    </lineage>
</organism>